<dbReference type="EMBL" id="BMLB01000001">
    <property type="protein sequence ID" value="GGK56893.1"/>
    <property type="molecule type" value="Genomic_DNA"/>
</dbReference>
<accession>A0ABQ2F2Z1</accession>
<organism evidence="1 2">
    <name type="scientific">Ornithinimicrobium pekingense</name>
    <dbReference type="NCBI Taxonomy" id="384677"/>
    <lineage>
        <taxon>Bacteria</taxon>
        <taxon>Bacillati</taxon>
        <taxon>Actinomycetota</taxon>
        <taxon>Actinomycetes</taxon>
        <taxon>Micrococcales</taxon>
        <taxon>Ornithinimicrobiaceae</taxon>
        <taxon>Ornithinimicrobium</taxon>
    </lineage>
</organism>
<evidence type="ECO:0000313" key="1">
    <source>
        <dbReference type="EMBL" id="GGK56893.1"/>
    </source>
</evidence>
<gene>
    <name evidence="1" type="ORF">GCM10011509_01590</name>
</gene>
<reference evidence="2" key="1">
    <citation type="journal article" date="2019" name="Int. J. Syst. Evol. Microbiol.">
        <title>The Global Catalogue of Microorganisms (GCM) 10K type strain sequencing project: providing services to taxonomists for standard genome sequencing and annotation.</title>
        <authorList>
            <consortium name="The Broad Institute Genomics Platform"/>
            <consortium name="The Broad Institute Genome Sequencing Center for Infectious Disease"/>
            <person name="Wu L."/>
            <person name="Ma J."/>
        </authorList>
    </citation>
    <scope>NUCLEOTIDE SEQUENCE [LARGE SCALE GENOMIC DNA]</scope>
    <source>
        <strain evidence="2">CGMCC 1.5362</strain>
    </source>
</reference>
<proteinExistence type="predicted"/>
<keyword evidence="2" id="KW-1185">Reference proteome</keyword>
<sequence length="325" mass="35662">MGGGAGPGGGSVGRPTSAERFARRGDIAAQLARRHGGVVRRADLLAEGLTRYDVDAQLRRGVWHRAGVHTICIDGQRPRDEGLLWRALWESGPRSVLDGPSALVVAGLRHWTEKLIHVSVPGNATIRPLRGVRHHTLRDVGPCVLAGLRRTRPEVAAVRAAQWARTDREAATVLAMVVQQRLVSPAVLLGRWSAVRASRRRRFLDVVIRDVCDGAQSINELDVAAACRARGLPVPTRQAVRTGPRGAVYLDIFWDKEKVHAEVQGAHHYQGIKVVDDSFRANDLAIGDVDTISLTIPVLGWRLYPDRYLDQVARALLAGRRRRAA</sequence>
<dbReference type="RefSeq" id="WP_022921063.1">
    <property type="nucleotide sequence ID" value="NZ_BMLB01000001.1"/>
</dbReference>
<evidence type="ECO:0008006" key="3">
    <source>
        <dbReference type="Google" id="ProtNLM"/>
    </source>
</evidence>
<dbReference type="Proteomes" id="UP000662111">
    <property type="component" value="Unassembled WGS sequence"/>
</dbReference>
<name>A0ABQ2F2Z1_9MICO</name>
<comment type="caution">
    <text evidence="1">The sequence shown here is derived from an EMBL/GenBank/DDBJ whole genome shotgun (WGS) entry which is preliminary data.</text>
</comment>
<protein>
    <recommendedName>
        <fullName evidence="3">DUF559 domain-containing protein</fullName>
    </recommendedName>
</protein>
<evidence type="ECO:0000313" key="2">
    <source>
        <dbReference type="Proteomes" id="UP000662111"/>
    </source>
</evidence>